<dbReference type="PANTHER" id="PTHR31623">
    <property type="entry name" value="F21J9.9"/>
    <property type="match status" value="1"/>
</dbReference>
<keyword evidence="8" id="KW-0012">Acyltransferase</keyword>
<comment type="subcellular location">
    <subcellularLocation>
        <location evidence="1">Plastid</location>
    </subcellularLocation>
</comment>
<evidence type="ECO:0000256" key="3">
    <source>
        <dbReference type="ARBA" id="ARBA00010985"/>
    </source>
</evidence>
<dbReference type="InterPro" id="IPR008470">
    <property type="entry name" value="Uncharacterised_Ycf33"/>
</dbReference>
<feature type="domain" description="Potassium channel" evidence="10">
    <location>
        <begin position="268"/>
        <end position="348"/>
    </location>
</feature>
<feature type="transmembrane region" description="Helical" evidence="9">
    <location>
        <begin position="142"/>
        <end position="159"/>
    </location>
</feature>
<dbReference type="GO" id="GO:0016746">
    <property type="term" value="F:acyltransferase activity"/>
    <property type="evidence" value="ECO:0007669"/>
    <property type="project" value="UniProtKB-KW"/>
</dbReference>
<dbReference type="InterPro" id="IPR023213">
    <property type="entry name" value="CAT-like_dom_sf"/>
</dbReference>
<evidence type="ECO:0000256" key="2">
    <source>
        <dbReference type="ARBA" id="ARBA00009861"/>
    </source>
</evidence>
<keyword evidence="12" id="KW-1185">Reference proteome</keyword>
<reference evidence="11 12" key="1">
    <citation type="journal article" date="2016" name="Sci. Rep.">
        <title>The genome sequence of the outbreeding globe artichoke constructed de novo incorporating a phase-aware low-pass sequencing strategy of F1 progeny.</title>
        <authorList>
            <person name="Scaglione D."/>
            <person name="Reyes-Chin-Wo S."/>
            <person name="Acquadro A."/>
            <person name="Froenicke L."/>
            <person name="Portis E."/>
            <person name="Beitel C."/>
            <person name="Tirone M."/>
            <person name="Mauro R."/>
            <person name="Lo Monaco A."/>
            <person name="Mauromicale G."/>
            <person name="Faccioli P."/>
            <person name="Cattivelli L."/>
            <person name="Rieseberg L."/>
            <person name="Michelmore R."/>
            <person name="Lanteri S."/>
        </authorList>
    </citation>
    <scope>NUCLEOTIDE SEQUENCE [LARGE SCALE GENOMIC DNA]</scope>
    <source>
        <strain evidence="11">2C</strain>
    </source>
</reference>
<dbReference type="SUPFAM" id="SSF81324">
    <property type="entry name" value="Voltage-gated potassium channels"/>
    <property type="match status" value="2"/>
</dbReference>
<gene>
    <name evidence="11" type="ORF">Ccrd_020605</name>
</gene>
<evidence type="ECO:0000313" key="12">
    <source>
        <dbReference type="Proteomes" id="UP000243975"/>
    </source>
</evidence>
<feature type="domain" description="Potassium channel" evidence="10">
    <location>
        <begin position="390"/>
        <end position="461"/>
    </location>
</feature>
<keyword evidence="9" id="KW-1133">Transmembrane helix</keyword>
<dbReference type="Pfam" id="PF05421">
    <property type="entry name" value="DUF751"/>
    <property type="match status" value="1"/>
</dbReference>
<dbReference type="AlphaFoldDB" id="A0A103Y252"/>
<evidence type="ECO:0000256" key="7">
    <source>
        <dbReference type="ARBA" id="ARBA00022837"/>
    </source>
</evidence>
<proteinExistence type="inferred from homology"/>
<dbReference type="InterPro" id="IPR013099">
    <property type="entry name" value="K_chnl_dom"/>
</dbReference>
<dbReference type="Pfam" id="PF07885">
    <property type="entry name" value="Ion_trans_2"/>
    <property type="match status" value="2"/>
</dbReference>
<keyword evidence="6" id="KW-0808">Transferase</keyword>
<dbReference type="Proteomes" id="UP000243975">
    <property type="component" value="Unassembled WGS sequence"/>
</dbReference>
<feature type="transmembrane region" description="Helical" evidence="9">
    <location>
        <begin position="321"/>
        <end position="341"/>
    </location>
</feature>
<keyword evidence="9" id="KW-0812">Transmembrane</keyword>
<feature type="transmembrane region" description="Helical" evidence="9">
    <location>
        <begin position="408"/>
        <end position="426"/>
    </location>
</feature>
<accession>A0A103Y252</accession>
<feature type="transmembrane region" description="Helical" evidence="9">
    <location>
        <begin position="212"/>
        <end position="232"/>
    </location>
</feature>
<evidence type="ECO:0000259" key="10">
    <source>
        <dbReference type="Pfam" id="PF07885"/>
    </source>
</evidence>
<comment type="similarity">
    <text evidence="3">Belongs to the ycf33 family.</text>
</comment>
<dbReference type="PROSITE" id="PS00018">
    <property type="entry name" value="EF_HAND_1"/>
    <property type="match status" value="1"/>
</dbReference>
<keyword evidence="5" id="KW-0934">Plastid</keyword>
<organism evidence="11 12">
    <name type="scientific">Cynara cardunculus var. scolymus</name>
    <name type="common">Globe artichoke</name>
    <name type="synonym">Cynara scolymus</name>
    <dbReference type="NCBI Taxonomy" id="59895"/>
    <lineage>
        <taxon>Eukaryota</taxon>
        <taxon>Viridiplantae</taxon>
        <taxon>Streptophyta</taxon>
        <taxon>Embryophyta</taxon>
        <taxon>Tracheophyta</taxon>
        <taxon>Spermatophyta</taxon>
        <taxon>Magnoliopsida</taxon>
        <taxon>eudicotyledons</taxon>
        <taxon>Gunneridae</taxon>
        <taxon>Pentapetalae</taxon>
        <taxon>asterids</taxon>
        <taxon>campanulids</taxon>
        <taxon>Asterales</taxon>
        <taxon>Asteraceae</taxon>
        <taxon>Carduoideae</taxon>
        <taxon>Cardueae</taxon>
        <taxon>Carduinae</taxon>
        <taxon>Cynara</taxon>
    </lineage>
</organism>
<dbReference type="Gene3D" id="3.30.559.10">
    <property type="entry name" value="Chloramphenicol acetyltransferase-like domain"/>
    <property type="match status" value="2"/>
</dbReference>
<dbReference type="PANTHER" id="PTHR31623:SF55">
    <property type="entry name" value="VINORINE SYNTHASE"/>
    <property type="match status" value="1"/>
</dbReference>
<dbReference type="InterPro" id="IPR011992">
    <property type="entry name" value="EF-hand-dom_pair"/>
</dbReference>
<dbReference type="EMBL" id="LEKV01003129">
    <property type="protein sequence ID" value="KVI01132.1"/>
    <property type="molecule type" value="Genomic_DNA"/>
</dbReference>
<dbReference type="InterPro" id="IPR018247">
    <property type="entry name" value="EF_Hand_1_Ca_BS"/>
</dbReference>
<dbReference type="Pfam" id="PF02458">
    <property type="entry name" value="Transferase"/>
    <property type="match status" value="1"/>
</dbReference>
<evidence type="ECO:0000256" key="6">
    <source>
        <dbReference type="ARBA" id="ARBA00022679"/>
    </source>
</evidence>
<evidence type="ECO:0000256" key="1">
    <source>
        <dbReference type="ARBA" id="ARBA00004474"/>
    </source>
</evidence>
<feature type="transmembrane region" description="Helical" evidence="9">
    <location>
        <begin position="266"/>
        <end position="284"/>
    </location>
</feature>
<dbReference type="SUPFAM" id="SSF47473">
    <property type="entry name" value="EF-hand"/>
    <property type="match status" value="1"/>
</dbReference>
<dbReference type="Gene3D" id="1.10.287.70">
    <property type="match status" value="2"/>
</dbReference>
<protein>
    <recommendedName>
        <fullName evidence="4">Uncharacterized protein ycf33</fullName>
    </recommendedName>
</protein>
<name>A0A103Y252_CYNCS</name>
<evidence type="ECO:0000313" key="11">
    <source>
        <dbReference type="EMBL" id="KVI01132.1"/>
    </source>
</evidence>
<comment type="similarity">
    <text evidence="2">Belongs to the plant acyltransferase family.</text>
</comment>
<feature type="transmembrane region" description="Helical" evidence="9">
    <location>
        <begin position="185"/>
        <end position="205"/>
    </location>
</feature>
<evidence type="ECO:0000256" key="4">
    <source>
        <dbReference type="ARBA" id="ARBA00021584"/>
    </source>
</evidence>
<sequence length="1085" mass="120638">MDIILSPPPPISPNLPLHEALEAQTTTKKRTNMKSFTLRSQFYIPTHSNLIANNPSFLISSKSKSSSLSVRKHKPTSQITKSPSRTNLFNRPLLFDSERVKITPKSNKSSSIEKLSGDEEPHPLGFSTKLEKLIPYGENSRYVIVGAVSMGFIMLLMGSDDHQKALAFGPEGPLMEDFWDNMRRYGLYALTVSSGVLYAVFQPLYELLKNPISAILVLTILGGGFYIVSQVVSAMDALLKRGKEHEDQPLIYPPSICADQLSLKQVSIILAVYLTLGTICFSLIQDQISGKKTNKILDAVYFCVITMTAAGYGDVGPETNLAKSLACVFVFTGMALGGFALSKAADYIVGKQEILFVKAIHMHETYGLNEILKETKTNKVKYKFLTILTLILFLMTIGTLVLSLVEKLSYFEAFYCVCATITTLGYGDKSFSSEGGRLFAIFWILITTVSLAQLFVYLVELWTENRRQVLVHWVVNRKLTIQDLEKADLDNDKVVSVAEYIVYKLREMGKVSDEDIAIVVEGFKSLDVDDSGTLTVNDIELMKSFEVYLFPFSFQHTHISTLLSQLLSTLVYHHSTMRWFLSAHKATRCFLISQQSHLHVASDLGSLHSMQMHSPSCFSAHQYTTSSYRSINGNKHEHTNTKKVDLEIISRETIKPAFPTPPHLRTFNLSIIDQVMFDCYIPLVLFLPNNNKATITHVVTKRSRHLKETLSRILTRFYPVAGEVKDDLHIECIDKGVYFVVARLNQTLEDFLGRPDEQKVRGLIPHNFGTLQSSKGNYLAGVQLNIFNCGGIGLCTSLAHKIFDGHTYFMFMKAWAAAVRGSPESFSPTFVASNLFPNNPSLKYSLPSKLMATESLSTKRFVFDSTALALLKAQPVSCTSSSVSRGPTRMEATTALIWKAAAKAASTIRPFSPQSPHALLSMVNLRGRASPPLPEECVGNIIYGAVGICFPESQPELATLMGEIRKSIAKINSEYIESLRGEKGQEVVNGTLKMLKDMTDGMHQGDCLIATSLLNSGIYEIDFGWGKPIWFYEMNAGYRLLALTDTIKGGGVEATVTLSSREMEIFERDPAVLSYATCNPSPLHH</sequence>
<dbReference type="GO" id="GO:0009536">
    <property type="term" value="C:plastid"/>
    <property type="evidence" value="ECO:0007669"/>
    <property type="project" value="UniProtKB-SubCell"/>
</dbReference>
<comment type="caution">
    <text evidence="11">The sequence shown here is derived from an EMBL/GenBank/DDBJ whole genome shotgun (WGS) entry which is preliminary data.</text>
</comment>
<evidence type="ECO:0000256" key="9">
    <source>
        <dbReference type="SAM" id="Phobius"/>
    </source>
</evidence>
<dbReference type="Gramene" id="KVI01132">
    <property type="protein sequence ID" value="KVI01132"/>
    <property type="gene ID" value="Ccrd_020605"/>
</dbReference>
<feature type="transmembrane region" description="Helical" evidence="9">
    <location>
        <begin position="438"/>
        <end position="459"/>
    </location>
</feature>
<evidence type="ECO:0000256" key="8">
    <source>
        <dbReference type="ARBA" id="ARBA00023315"/>
    </source>
</evidence>
<keyword evidence="7" id="KW-0106">Calcium</keyword>
<keyword evidence="9" id="KW-0472">Membrane</keyword>
<feature type="transmembrane region" description="Helical" evidence="9">
    <location>
        <begin position="382"/>
        <end position="402"/>
    </location>
</feature>
<evidence type="ECO:0000256" key="5">
    <source>
        <dbReference type="ARBA" id="ARBA00022640"/>
    </source>
</evidence>